<evidence type="ECO:0000259" key="9">
    <source>
        <dbReference type="PROSITE" id="PS51671"/>
    </source>
</evidence>
<dbReference type="PANTHER" id="PTHR21499:SF3">
    <property type="entry name" value="ASPARTOKINASE"/>
    <property type="match status" value="1"/>
</dbReference>
<dbReference type="GO" id="GO:0004072">
    <property type="term" value="F:aspartate kinase activity"/>
    <property type="evidence" value="ECO:0007669"/>
    <property type="project" value="UniProtKB-EC"/>
</dbReference>
<dbReference type="Gene3D" id="3.30.2130.10">
    <property type="entry name" value="VC0802-like"/>
    <property type="match status" value="1"/>
</dbReference>
<evidence type="ECO:0000256" key="8">
    <source>
        <dbReference type="ARBA" id="ARBA00047872"/>
    </source>
</evidence>
<name>A0AAE4DTY4_9ENTR</name>
<organism evidence="10 11">
    <name type="scientific">Pseudenterobacter timonensis</name>
    <dbReference type="NCBI Taxonomy" id="1755099"/>
    <lineage>
        <taxon>Bacteria</taxon>
        <taxon>Pseudomonadati</taxon>
        <taxon>Pseudomonadota</taxon>
        <taxon>Gammaproteobacteria</taxon>
        <taxon>Enterobacterales</taxon>
        <taxon>Enterobacteriaceae</taxon>
        <taxon>Pseudenterobacter</taxon>
    </lineage>
</organism>
<dbReference type="InterPro" id="IPR054352">
    <property type="entry name" value="ACT_Aspartokinase"/>
</dbReference>
<dbReference type="CDD" id="cd04923">
    <property type="entry name" value="ACT_AK-LysC-DapG-like_2"/>
    <property type="match status" value="1"/>
</dbReference>
<dbReference type="SUPFAM" id="SSF55021">
    <property type="entry name" value="ACT-like"/>
    <property type="match status" value="1"/>
</dbReference>
<keyword evidence="5" id="KW-0418">Kinase</keyword>
<comment type="catalytic activity">
    <reaction evidence="8">
        <text>L-aspartate + ATP = 4-phospho-L-aspartate + ADP</text>
        <dbReference type="Rhea" id="RHEA:23776"/>
        <dbReference type="ChEBI" id="CHEBI:29991"/>
        <dbReference type="ChEBI" id="CHEBI:30616"/>
        <dbReference type="ChEBI" id="CHEBI:57535"/>
        <dbReference type="ChEBI" id="CHEBI:456216"/>
        <dbReference type="EC" id="2.7.2.4"/>
    </reaction>
</comment>
<dbReference type="PANTHER" id="PTHR21499">
    <property type="entry name" value="ASPARTATE KINASE"/>
    <property type="match status" value="1"/>
</dbReference>
<dbReference type="GO" id="GO:0005829">
    <property type="term" value="C:cytosol"/>
    <property type="evidence" value="ECO:0007669"/>
    <property type="project" value="TreeGrafter"/>
</dbReference>
<evidence type="ECO:0000256" key="3">
    <source>
        <dbReference type="ARBA" id="ARBA00022679"/>
    </source>
</evidence>
<keyword evidence="4" id="KW-0547">Nucleotide-binding</keyword>
<dbReference type="GO" id="GO:0005524">
    <property type="term" value="F:ATP binding"/>
    <property type="evidence" value="ECO:0007669"/>
    <property type="project" value="UniProtKB-KW"/>
</dbReference>
<dbReference type="GO" id="GO:0009089">
    <property type="term" value="P:lysine biosynthetic process via diaminopimelate"/>
    <property type="evidence" value="ECO:0007669"/>
    <property type="project" value="TreeGrafter"/>
</dbReference>
<dbReference type="RefSeq" id="WP_310827882.1">
    <property type="nucleotide sequence ID" value="NZ_JAQGEC010000069.1"/>
</dbReference>
<sequence length="94" mass="10173">LARALPHVNEVAKRIGAKEVVADERMGKVSIVGTGIQSAPGYAARMFRTLSDAGINIEIISTSEIRITCIVPEDRVEDAVRALHTAFELEKDAL</sequence>
<feature type="domain" description="ACT" evidence="9">
    <location>
        <begin position="31"/>
        <end position="94"/>
    </location>
</feature>
<evidence type="ECO:0000256" key="1">
    <source>
        <dbReference type="ARBA" id="ARBA00010122"/>
    </source>
</evidence>
<dbReference type="InterPro" id="IPR045865">
    <property type="entry name" value="ACT-like_dom_sf"/>
</dbReference>
<dbReference type="Proteomes" id="UP001248822">
    <property type="component" value="Unassembled WGS sequence"/>
</dbReference>
<dbReference type="EMBL" id="JAQGEC010000069">
    <property type="protein sequence ID" value="MDR9892938.1"/>
    <property type="molecule type" value="Genomic_DNA"/>
</dbReference>
<dbReference type="AlphaFoldDB" id="A0AAE4DTY4"/>
<evidence type="ECO:0000256" key="2">
    <source>
        <dbReference type="ARBA" id="ARBA00013059"/>
    </source>
</evidence>
<dbReference type="InterPro" id="IPR002912">
    <property type="entry name" value="ACT_dom"/>
</dbReference>
<dbReference type="PROSITE" id="PS51671">
    <property type="entry name" value="ACT"/>
    <property type="match status" value="1"/>
</dbReference>
<keyword evidence="7" id="KW-0028">Amino-acid biosynthesis</keyword>
<evidence type="ECO:0000256" key="7">
    <source>
        <dbReference type="ARBA" id="ARBA00023154"/>
    </source>
</evidence>
<dbReference type="EC" id="2.7.2.4" evidence="2"/>
<evidence type="ECO:0000256" key="6">
    <source>
        <dbReference type="ARBA" id="ARBA00022840"/>
    </source>
</evidence>
<keyword evidence="3" id="KW-0808">Transferase</keyword>
<dbReference type="GO" id="GO:0009090">
    <property type="term" value="P:homoserine biosynthetic process"/>
    <property type="evidence" value="ECO:0007669"/>
    <property type="project" value="TreeGrafter"/>
</dbReference>
<gene>
    <name evidence="10" type="ORF">O7047_22300</name>
</gene>
<reference evidence="10" key="1">
    <citation type="submission" date="2022-12" db="EMBL/GenBank/DDBJ databases">
        <title>NDM-1 containing novel ST 2018 Pseudenterobacter timonensis.</title>
        <authorList>
            <person name="Halder G."/>
            <person name="Mandal S."/>
            <person name="Dutta S."/>
        </authorList>
    </citation>
    <scope>NUCLEOTIDE SEQUENCE</scope>
    <source>
        <strain evidence="10">CNCI147</strain>
    </source>
</reference>
<evidence type="ECO:0000313" key="11">
    <source>
        <dbReference type="Proteomes" id="UP001248822"/>
    </source>
</evidence>
<evidence type="ECO:0000313" key="10">
    <source>
        <dbReference type="EMBL" id="MDR9892938.1"/>
    </source>
</evidence>
<keyword evidence="6" id="KW-0067">ATP-binding</keyword>
<evidence type="ECO:0000256" key="4">
    <source>
        <dbReference type="ARBA" id="ARBA00022741"/>
    </source>
</evidence>
<accession>A0AAE4DTY4</accession>
<comment type="similarity">
    <text evidence="1">Belongs to the aspartokinase family.</text>
</comment>
<proteinExistence type="inferred from homology"/>
<feature type="non-terminal residue" evidence="10">
    <location>
        <position position="1"/>
    </location>
</feature>
<comment type="caution">
    <text evidence="10">The sequence shown here is derived from an EMBL/GenBank/DDBJ whole genome shotgun (WGS) entry which is preliminary data.</text>
</comment>
<dbReference type="Pfam" id="PF22468">
    <property type="entry name" value="ACT_9"/>
    <property type="match status" value="1"/>
</dbReference>
<evidence type="ECO:0000256" key="5">
    <source>
        <dbReference type="ARBA" id="ARBA00022777"/>
    </source>
</evidence>
<keyword evidence="7" id="KW-0457">Lysine biosynthesis</keyword>
<protein>
    <recommendedName>
        <fullName evidence="2">aspartate kinase</fullName>
        <ecNumber evidence="2">2.7.2.4</ecNumber>
    </recommendedName>
</protein>